<dbReference type="Pfam" id="PF13638">
    <property type="entry name" value="PIN_4"/>
    <property type="match status" value="1"/>
</dbReference>
<dbReference type="InterPro" id="IPR008984">
    <property type="entry name" value="SMAD_FHA_dom_sf"/>
</dbReference>
<dbReference type="InterPro" id="IPR002716">
    <property type="entry name" value="PIN_dom"/>
</dbReference>
<proteinExistence type="predicted"/>
<feature type="region of interest" description="Disordered" evidence="1">
    <location>
        <begin position="491"/>
        <end position="512"/>
    </location>
</feature>
<dbReference type="Gene3D" id="3.40.50.1010">
    <property type="entry name" value="5'-nuclease"/>
    <property type="match status" value="1"/>
</dbReference>
<evidence type="ECO:0000259" key="2">
    <source>
        <dbReference type="PROSITE" id="PS50006"/>
    </source>
</evidence>
<comment type="caution">
    <text evidence="3">The sequence shown here is derived from an EMBL/GenBank/DDBJ whole genome shotgun (WGS) entry which is preliminary data.</text>
</comment>
<reference evidence="3 4" key="1">
    <citation type="journal article" date="2021" name="Commun. Biol.">
        <title>The genome of Shorea leprosula (Dipterocarpaceae) highlights the ecological relevance of drought in aseasonal tropical rainforests.</title>
        <authorList>
            <person name="Ng K.K.S."/>
            <person name="Kobayashi M.J."/>
            <person name="Fawcett J.A."/>
            <person name="Hatakeyama M."/>
            <person name="Paape T."/>
            <person name="Ng C.H."/>
            <person name="Ang C.C."/>
            <person name="Tnah L.H."/>
            <person name="Lee C.T."/>
            <person name="Nishiyama T."/>
            <person name="Sese J."/>
            <person name="O'Brien M.J."/>
            <person name="Copetti D."/>
            <person name="Mohd Noor M.I."/>
            <person name="Ong R.C."/>
            <person name="Putra M."/>
            <person name="Sireger I.Z."/>
            <person name="Indrioko S."/>
            <person name="Kosugi Y."/>
            <person name="Izuno A."/>
            <person name="Isagi Y."/>
            <person name="Lee S.L."/>
            <person name="Shimizu K.K."/>
        </authorList>
    </citation>
    <scope>NUCLEOTIDE SEQUENCE [LARGE SCALE GENOMIC DNA]</scope>
    <source>
        <strain evidence="3">214</strain>
    </source>
</reference>
<accession>A0AAV5L544</accession>
<dbReference type="Pfam" id="PF00498">
    <property type="entry name" value="FHA"/>
    <property type="match status" value="1"/>
</dbReference>
<evidence type="ECO:0000313" key="4">
    <source>
        <dbReference type="Proteomes" id="UP001054252"/>
    </source>
</evidence>
<feature type="domain" description="FHA" evidence="2">
    <location>
        <begin position="67"/>
        <end position="118"/>
    </location>
</feature>
<dbReference type="CDD" id="cd22691">
    <property type="entry name" value="FHA_PS1-like"/>
    <property type="match status" value="1"/>
</dbReference>
<gene>
    <name evidence="3" type="ORF">SLEP1_g40931</name>
</gene>
<protein>
    <recommendedName>
        <fullName evidence="2">FHA domain-containing protein</fullName>
    </recommendedName>
</protein>
<evidence type="ECO:0000313" key="3">
    <source>
        <dbReference type="EMBL" id="GKV32316.1"/>
    </source>
</evidence>
<organism evidence="3 4">
    <name type="scientific">Rubroshorea leprosula</name>
    <dbReference type="NCBI Taxonomy" id="152421"/>
    <lineage>
        <taxon>Eukaryota</taxon>
        <taxon>Viridiplantae</taxon>
        <taxon>Streptophyta</taxon>
        <taxon>Embryophyta</taxon>
        <taxon>Tracheophyta</taxon>
        <taxon>Spermatophyta</taxon>
        <taxon>Magnoliopsida</taxon>
        <taxon>eudicotyledons</taxon>
        <taxon>Gunneridae</taxon>
        <taxon>Pentapetalae</taxon>
        <taxon>rosids</taxon>
        <taxon>malvids</taxon>
        <taxon>Malvales</taxon>
        <taxon>Dipterocarpaceae</taxon>
        <taxon>Rubroshorea</taxon>
    </lineage>
</organism>
<dbReference type="EMBL" id="BPVZ01000095">
    <property type="protein sequence ID" value="GKV32316.1"/>
    <property type="molecule type" value="Genomic_DNA"/>
</dbReference>
<dbReference type="PANTHER" id="PTHR22593">
    <property type="entry name" value="TRANSMEMBRANE PROTEIN 18"/>
    <property type="match status" value="1"/>
</dbReference>
<name>A0AAV5L544_9ROSI</name>
<dbReference type="GO" id="GO:0031965">
    <property type="term" value="C:nuclear membrane"/>
    <property type="evidence" value="ECO:0007669"/>
    <property type="project" value="TreeGrafter"/>
</dbReference>
<evidence type="ECO:0000256" key="1">
    <source>
        <dbReference type="SAM" id="MobiDB-lite"/>
    </source>
</evidence>
<feature type="compositionally biased region" description="Polar residues" evidence="1">
    <location>
        <begin position="39"/>
        <end position="54"/>
    </location>
</feature>
<keyword evidence="4" id="KW-1185">Reference proteome</keyword>
<feature type="compositionally biased region" description="Basic and acidic residues" evidence="1">
    <location>
        <begin position="491"/>
        <end position="505"/>
    </location>
</feature>
<dbReference type="PROSITE" id="PS50006">
    <property type="entry name" value="FHA_DOMAIN"/>
    <property type="match status" value="1"/>
</dbReference>
<dbReference type="Proteomes" id="UP001054252">
    <property type="component" value="Unassembled WGS sequence"/>
</dbReference>
<dbReference type="SMART" id="SM00240">
    <property type="entry name" value="FHA"/>
    <property type="match status" value="1"/>
</dbReference>
<dbReference type="SUPFAM" id="SSF49879">
    <property type="entry name" value="SMAD/FHA domain"/>
    <property type="match status" value="1"/>
</dbReference>
<dbReference type="InterPro" id="IPR000253">
    <property type="entry name" value="FHA_dom"/>
</dbReference>
<dbReference type="PANTHER" id="PTHR22593:SF8">
    <property type="entry name" value="FHA DOMAIN-CONTAINING PROTEIN PS1"/>
    <property type="match status" value="1"/>
</dbReference>
<dbReference type="Gene3D" id="2.60.200.20">
    <property type="match status" value="1"/>
</dbReference>
<sequence>MHCPAMAETKERKIPVFTVLKNGAILKNIFIVNKPPADPSQTSSSEPNALSTAENPEEEKQELEDILFVGRHPDCNIMLTHPSISRFHLQINSRPSSQKLSVVDLSSVHGTWVSEKKIESGVPVEMKEGDTIRVGGSTRVYRLQWIPLSRAYETENLFISAKDLNTTEEKEEENSLQEKNAMSIEDECVKDRDPLLVEEITEACKSSLSDKNEEIQLLDVITEGVASLFSDENSGLVVKREIPSAPPVPENLNFPICDEEDAGLSTTSDTTNDQLDTLNQSFQHDSVVELISGGENTWRSLGSSEQKTNLLVNFDTSSSVLEEKVHSAAEILEGTENQKLEKKDHQEMDIPGPSPEPLMTESVNSFLPEVVTDTNFEQVNKENQASKVLLTLQPPLERGKTANAEADQVVTLLVDTDQHGDNSVTEIIENTERECMSEKECECESESFYSVPLPTESVNSSLPGEVCCEYADNKKSQTPESLLAPVLLSEHEKLDSSSPRSERRSNLNNLWSRRGKPTSALQIRTCGSTVKAVAAVNDAGKKLIPRSLLLGSEDVEEEIFTPDKENFTPNTLLWKSLKRNGKLEENKDYSNTCASSPNITSSPVVKPDEDLIASSDKENQTPKVLKEQKLTRSSSKNLVNLEKDRVVTKRKIDRAPLLSLLVNSAGKNISEASVPITTIGSNISVGSKTIEKRITRSASNNSVGRRRDTWTMVVDVTSLMDKESRKALQLLQGLKGTRLIIPRMVIRELDSLNRRGSLFRRKTEAASVLEWIEDCMVKTKWWIHVQSSAEEGQQILPTPPASPQFQFNESSDCILSETTSAITSLAEIASPTAEDHVLDSALRFRTMEIDGQLILLSNEVTMKIKAMAEGLLCETAQEFRESLVNPFSDRFLWADSSPRGQTWSYLDDVVLRERYCGGPLKKSSKGESAKGLKLILLHNSNYGQSSSIR</sequence>
<dbReference type="AlphaFoldDB" id="A0AAV5L544"/>
<feature type="region of interest" description="Disordered" evidence="1">
    <location>
        <begin position="36"/>
        <end position="57"/>
    </location>
</feature>